<protein>
    <submittedName>
        <fullName evidence="1">Nitroreductase family deazaflavin-dependent oxidoreductase</fullName>
    </submittedName>
</protein>
<name>A0ABX8CL34_9NOCA</name>
<dbReference type="InterPro" id="IPR004378">
    <property type="entry name" value="F420H2_quin_Rdtase"/>
</dbReference>
<dbReference type="GeneID" id="300990894"/>
<dbReference type="Proteomes" id="UP000683310">
    <property type="component" value="Chromosome"/>
</dbReference>
<proteinExistence type="predicted"/>
<evidence type="ECO:0000313" key="1">
    <source>
        <dbReference type="EMBL" id="QVI20674.1"/>
    </source>
</evidence>
<dbReference type="InterPro" id="IPR012349">
    <property type="entry name" value="Split_barrel_FMN-bd"/>
</dbReference>
<sequence>MARDSDPEKFRRGVNNFNKMIIGLQKLGVAFGSTHLLTVPGRRSGQPRIAPVAVVTIDGSRYLFQAYPRSAWVANVRAAGTATLSRGRRARTVRLEEVPAEARRPLLRVHVGNSSARVGKLFVDSGLVEKPDPDSVAAAAERIAVFRIEAE</sequence>
<reference evidence="1 2" key="1">
    <citation type="submission" date="2021-04" db="EMBL/GenBank/DDBJ databases">
        <title>Nocardia tengchongensis.</title>
        <authorList>
            <person name="Zhuang k."/>
            <person name="Ran Y."/>
            <person name="Li W."/>
        </authorList>
    </citation>
    <scope>NUCLEOTIDE SEQUENCE [LARGE SCALE GENOMIC DNA]</scope>
    <source>
        <strain evidence="1 2">CFH S0057</strain>
    </source>
</reference>
<dbReference type="EMBL" id="CP074371">
    <property type="protein sequence ID" value="QVI20674.1"/>
    <property type="molecule type" value="Genomic_DNA"/>
</dbReference>
<dbReference type="Pfam" id="PF04075">
    <property type="entry name" value="F420H2_quin_red"/>
    <property type="match status" value="1"/>
</dbReference>
<gene>
    <name evidence="1" type="ORF">KHQ06_31890</name>
</gene>
<dbReference type="RefSeq" id="WP_213556782.1">
    <property type="nucleotide sequence ID" value="NZ_JBFAJM010000005.1"/>
</dbReference>
<accession>A0ABX8CL34</accession>
<organism evidence="1 2">
    <name type="scientific">Nocardia tengchongensis</name>
    <dbReference type="NCBI Taxonomy" id="2055889"/>
    <lineage>
        <taxon>Bacteria</taxon>
        <taxon>Bacillati</taxon>
        <taxon>Actinomycetota</taxon>
        <taxon>Actinomycetes</taxon>
        <taxon>Mycobacteriales</taxon>
        <taxon>Nocardiaceae</taxon>
        <taxon>Nocardia</taxon>
    </lineage>
</organism>
<keyword evidence="2" id="KW-1185">Reference proteome</keyword>
<evidence type="ECO:0000313" key="2">
    <source>
        <dbReference type="Proteomes" id="UP000683310"/>
    </source>
</evidence>
<dbReference type="Gene3D" id="2.30.110.10">
    <property type="entry name" value="Electron Transport, Fmn-binding Protein, Chain A"/>
    <property type="match status" value="1"/>
</dbReference>